<dbReference type="AlphaFoldDB" id="A0AAV5VDP9"/>
<comment type="caution">
    <text evidence="1">The sequence shown here is derived from an EMBL/GenBank/DDBJ whole genome shotgun (WGS) entry which is preliminary data.</text>
</comment>
<reference evidence="1" key="1">
    <citation type="submission" date="2023-10" db="EMBL/GenBank/DDBJ databases">
        <title>Genome assembly of Pristionchus species.</title>
        <authorList>
            <person name="Yoshida K."/>
            <person name="Sommer R.J."/>
        </authorList>
    </citation>
    <scope>NUCLEOTIDE SEQUENCE</scope>
    <source>
        <strain evidence="1">RS5133</strain>
    </source>
</reference>
<evidence type="ECO:0008006" key="3">
    <source>
        <dbReference type="Google" id="ProtNLM"/>
    </source>
</evidence>
<accession>A0AAV5VDP9</accession>
<evidence type="ECO:0000313" key="1">
    <source>
        <dbReference type="EMBL" id="GMT17812.1"/>
    </source>
</evidence>
<evidence type="ECO:0000313" key="2">
    <source>
        <dbReference type="Proteomes" id="UP001432322"/>
    </source>
</evidence>
<protein>
    <recommendedName>
        <fullName evidence="3">Ribosomal protein</fullName>
    </recommendedName>
</protein>
<dbReference type="Proteomes" id="UP001432322">
    <property type="component" value="Unassembled WGS sequence"/>
</dbReference>
<feature type="non-terminal residue" evidence="1">
    <location>
        <position position="92"/>
    </location>
</feature>
<dbReference type="EMBL" id="BTSY01000003">
    <property type="protein sequence ID" value="GMT17812.1"/>
    <property type="molecule type" value="Genomic_DNA"/>
</dbReference>
<organism evidence="1 2">
    <name type="scientific">Pristionchus fissidentatus</name>
    <dbReference type="NCBI Taxonomy" id="1538716"/>
    <lineage>
        <taxon>Eukaryota</taxon>
        <taxon>Metazoa</taxon>
        <taxon>Ecdysozoa</taxon>
        <taxon>Nematoda</taxon>
        <taxon>Chromadorea</taxon>
        <taxon>Rhabditida</taxon>
        <taxon>Rhabditina</taxon>
        <taxon>Diplogasteromorpha</taxon>
        <taxon>Diplogasteroidea</taxon>
        <taxon>Neodiplogasteridae</taxon>
        <taxon>Pristionchus</taxon>
    </lineage>
</organism>
<proteinExistence type="predicted"/>
<keyword evidence="2" id="KW-1185">Reference proteome</keyword>
<name>A0AAV5VDP9_9BILA</name>
<sequence>MVACNTSSPKCLLTPRTVLSLNLKSPFMGSAHSRSHASSFEFGSTIGFGIWNMSSRLFSFGETPPCIQRIFEPTRQESGRCVNASLNMWNMS</sequence>
<gene>
    <name evidence="1" type="ORF">PFISCL1PPCAC_9109</name>
</gene>